<dbReference type="Gramene" id="PRQ31351">
    <property type="protein sequence ID" value="PRQ31351"/>
    <property type="gene ID" value="RchiOBHm_Chr5g0034531"/>
</dbReference>
<organism evidence="2 3">
    <name type="scientific">Rosa chinensis</name>
    <name type="common">China rose</name>
    <dbReference type="NCBI Taxonomy" id="74649"/>
    <lineage>
        <taxon>Eukaryota</taxon>
        <taxon>Viridiplantae</taxon>
        <taxon>Streptophyta</taxon>
        <taxon>Embryophyta</taxon>
        <taxon>Tracheophyta</taxon>
        <taxon>Spermatophyta</taxon>
        <taxon>Magnoliopsida</taxon>
        <taxon>eudicotyledons</taxon>
        <taxon>Gunneridae</taxon>
        <taxon>Pentapetalae</taxon>
        <taxon>rosids</taxon>
        <taxon>fabids</taxon>
        <taxon>Rosales</taxon>
        <taxon>Rosaceae</taxon>
        <taxon>Rosoideae</taxon>
        <taxon>Rosoideae incertae sedis</taxon>
        <taxon>Rosa</taxon>
    </lineage>
</organism>
<sequence length="69" mass="8039">MFNKYYRDQTDMFLLCAGLTKCLMPYTFLQITGLCKLLNQNSESLTSLEFIHCTLSSATIYHSFYHSKL</sequence>
<name>A0A2P6QAZ4_ROSCH</name>
<accession>A0A2P6QAZ4</accession>
<dbReference type="Proteomes" id="UP000238479">
    <property type="component" value="Chromosome 5"/>
</dbReference>
<dbReference type="AlphaFoldDB" id="A0A2P6QAZ4"/>
<evidence type="ECO:0000313" key="2">
    <source>
        <dbReference type="EMBL" id="PRQ31351.1"/>
    </source>
</evidence>
<protein>
    <submittedName>
        <fullName evidence="2">Uncharacterized protein</fullName>
    </submittedName>
</protein>
<keyword evidence="1" id="KW-0812">Transmembrane</keyword>
<keyword evidence="1" id="KW-0472">Membrane</keyword>
<reference evidence="2 3" key="1">
    <citation type="journal article" date="2018" name="Nat. Genet.">
        <title>The Rosa genome provides new insights in the design of modern roses.</title>
        <authorList>
            <person name="Bendahmane M."/>
        </authorList>
    </citation>
    <scope>NUCLEOTIDE SEQUENCE [LARGE SCALE GENOMIC DNA]</scope>
    <source>
        <strain evidence="3">cv. Old Blush</strain>
    </source>
</reference>
<evidence type="ECO:0000313" key="3">
    <source>
        <dbReference type="Proteomes" id="UP000238479"/>
    </source>
</evidence>
<proteinExistence type="predicted"/>
<gene>
    <name evidence="2" type="ORF">RchiOBHm_Chr5g0034531</name>
</gene>
<evidence type="ECO:0000256" key="1">
    <source>
        <dbReference type="SAM" id="Phobius"/>
    </source>
</evidence>
<keyword evidence="1" id="KW-1133">Transmembrane helix</keyword>
<comment type="caution">
    <text evidence="2">The sequence shown here is derived from an EMBL/GenBank/DDBJ whole genome shotgun (WGS) entry which is preliminary data.</text>
</comment>
<keyword evidence="3" id="KW-1185">Reference proteome</keyword>
<feature type="transmembrane region" description="Helical" evidence="1">
    <location>
        <begin position="12"/>
        <end position="29"/>
    </location>
</feature>
<dbReference type="EMBL" id="PDCK01000043">
    <property type="protein sequence ID" value="PRQ31351.1"/>
    <property type="molecule type" value="Genomic_DNA"/>
</dbReference>